<dbReference type="Pfam" id="PF00501">
    <property type="entry name" value="AMP-binding"/>
    <property type="match status" value="1"/>
</dbReference>
<dbReference type="GO" id="GO:0031177">
    <property type="term" value="F:phosphopantetheine binding"/>
    <property type="evidence" value="ECO:0007669"/>
    <property type="project" value="TreeGrafter"/>
</dbReference>
<dbReference type="InterPro" id="IPR010071">
    <property type="entry name" value="AA_adenyl_dom"/>
</dbReference>
<evidence type="ECO:0000313" key="3">
    <source>
        <dbReference type="Proteomes" id="UP000306409"/>
    </source>
</evidence>
<dbReference type="Gene3D" id="1.10.1200.10">
    <property type="entry name" value="ACP-like"/>
    <property type="match status" value="1"/>
</dbReference>
<comment type="cofactor">
    <cofactor evidence="1">
        <name>pantetheine 4'-phosphate</name>
        <dbReference type="ChEBI" id="CHEBI:47942"/>
    </cofactor>
</comment>
<dbReference type="GO" id="GO:0008610">
    <property type="term" value="P:lipid biosynthetic process"/>
    <property type="evidence" value="ECO:0007669"/>
    <property type="project" value="UniProtKB-ARBA"/>
</dbReference>
<dbReference type="InterPro" id="IPR001242">
    <property type="entry name" value="Condensation_dom"/>
</dbReference>
<dbReference type="GO" id="GO:0003824">
    <property type="term" value="F:catalytic activity"/>
    <property type="evidence" value="ECO:0007669"/>
    <property type="project" value="InterPro"/>
</dbReference>
<dbReference type="InterPro" id="IPR020845">
    <property type="entry name" value="AMP-binding_CS"/>
</dbReference>
<dbReference type="Gene3D" id="3.30.300.30">
    <property type="match status" value="1"/>
</dbReference>
<dbReference type="InterPro" id="IPR023213">
    <property type="entry name" value="CAT-like_dom_sf"/>
</dbReference>
<proteinExistence type="predicted"/>
<dbReference type="SUPFAM" id="SSF56801">
    <property type="entry name" value="Acetyl-CoA synthetase-like"/>
    <property type="match status" value="1"/>
</dbReference>
<dbReference type="Pfam" id="PF00550">
    <property type="entry name" value="PP-binding"/>
    <property type="match status" value="1"/>
</dbReference>
<dbReference type="SUPFAM" id="SSF52777">
    <property type="entry name" value="CoA-dependent acyltransferases"/>
    <property type="match status" value="2"/>
</dbReference>
<dbReference type="Proteomes" id="UP000306409">
    <property type="component" value="Chromosome"/>
</dbReference>
<dbReference type="InterPro" id="IPR000873">
    <property type="entry name" value="AMP-dep_synth/lig_dom"/>
</dbReference>
<dbReference type="RefSeq" id="WP_137696817.1">
    <property type="nucleotide sequence ID" value="NZ_CP061336.1"/>
</dbReference>
<organism evidence="2 3">
    <name type="scientific">Ruminiclostridium herbifermentans</name>
    <dbReference type="NCBI Taxonomy" id="2488810"/>
    <lineage>
        <taxon>Bacteria</taxon>
        <taxon>Bacillati</taxon>
        <taxon>Bacillota</taxon>
        <taxon>Clostridia</taxon>
        <taxon>Eubacteriales</taxon>
        <taxon>Oscillospiraceae</taxon>
        <taxon>Ruminiclostridium</taxon>
    </lineage>
</organism>
<dbReference type="Gene3D" id="3.40.50.980">
    <property type="match status" value="2"/>
</dbReference>
<reference evidence="2 3" key="1">
    <citation type="submission" date="2020-09" db="EMBL/GenBank/DDBJ databases">
        <title>Characterization and genome sequencing of Ruminiclostridium sp. nov. MA18.</title>
        <authorList>
            <person name="Rettenmaier R."/>
            <person name="Kowollik M.-L."/>
            <person name="Liebl W."/>
            <person name="Zverlov V."/>
        </authorList>
    </citation>
    <scope>NUCLEOTIDE SEQUENCE [LARGE SCALE GENOMIC DNA]</scope>
    <source>
        <strain evidence="2 3">MA18</strain>
    </source>
</reference>
<keyword evidence="3" id="KW-1185">Reference proteome</keyword>
<dbReference type="OrthoDB" id="9765680at2"/>
<dbReference type="NCBIfam" id="TIGR01733">
    <property type="entry name" value="AA-adenyl-dom"/>
    <property type="match status" value="1"/>
</dbReference>
<dbReference type="KEGG" id="rher:EHE19_014430"/>
<dbReference type="Pfam" id="PF00668">
    <property type="entry name" value="Condensation"/>
    <property type="match status" value="1"/>
</dbReference>
<dbReference type="Gene3D" id="2.30.38.10">
    <property type="entry name" value="Luciferase, Domain 3"/>
    <property type="match status" value="1"/>
</dbReference>
<dbReference type="Gene3D" id="3.30.559.30">
    <property type="entry name" value="Nonribosomal peptide synthetase, condensation domain"/>
    <property type="match status" value="1"/>
</dbReference>
<dbReference type="PROSITE" id="PS50075">
    <property type="entry name" value="CARRIER"/>
    <property type="match status" value="1"/>
</dbReference>
<name>A0A4U7JLL3_9FIRM</name>
<protein>
    <submittedName>
        <fullName evidence="2">Amino acid adenylation domain-containing protein</fullName>
    </submittedName>
</protein>
<dbReference type="InterPro" id="IPR036736">
    <property type="entry name" value="ACP-like_sf"/>
</dbReference>
<dbReference type="PANTHER" id="PTHR45527:SF1">
    <property type="entry name" value="FATTY ACID SYNTHASE"/>
    <property type="match status" value="1"/>
</dbReference>
<dbReference type="Gene3D" id="3.30.559.10">
    <property type="entry name" value="Chloramphenicol acetyltransferase-like domain"/>
    <property type="match status" value="1"/>
</dbReference>
<gene>
    <name evidence="2" type="ORF">EHE19_014430</name>
</gene>
<dbReference type="GO" id="GO:0043041">
    <property type="term" value="P:amino acid activation for nonribosomal peptide biosynthetic process"/>
    <property type="evidence" value="ECO:0007669"/>
    <property type="project" value="TreeGrafter"/>
</dbReference>
<dbReference type="EMBL" id="CP061336">
    <property type="protein sequence ID" value="QNU66069.1"/>
    <property type="molecule type" value="Genomic_DNA"/>
</dbReference>
<dbReference type="InterPro" id="IPR009081">
    <property type="entry name" value="PP-bd_ACP"/>
</dbReference>
<evidence type="ECO:0000256" key="1">
    <source>
        <dbReference type="ARBA" id="ARBA00001957"/>
    </source>
</evidence>
<sequence>MSRKVLDKFKDINAIVDLINKTDYKYDKSTNIVEIFQKCAKTYPDRCAIKFYNKSYTYKEIDELTDIISENMISQGIQCGDIIGIYMEKSDEYIIAILSILKCNCIYLPLSRVYPLERIISMLQIAQAKAIVFDKIEKEELEKLNLPISFSYNSLVVQKHTNLVKKINNKCGSAYILFTSGSTGKPKGIEIKQSSVINLVNSIKDKVLHDQQVKIIGVLSPFVFDVSVGQIYLALLTGNTLDIIPDDIKMSCELFYEYLSKRNLHCLEITPTRLEAQLNYNETINMHSFPRYLISCGEALPLGLCKRYFELVQGNQYTLLNYYGPTETCVYSTVMEINGDSVSEMDRMLIGKPIYNTQVYILNQNLELCPIGVKGELFIGGDGLAVGYVNQQELTNRSFIQSPFDKNKRIYKTGDIAQYTDSGDIEYFGRVDDQIKLRGFRIELSEIEDIIKEIKGITLAKAIVVRENEQDVLVLYYLDRNNVSYETIKTHCKKYLPYYMIPNYFVPVKNFEYTVNGKLDKSKLPDYRICALKTNTISKEFIVDHYSEELLKMCKEVLKVRELTLYDNFISMGGDSLAAMTLNSQIKNHWNVMISMINILSCESIGDIADKIRQEAIKGEKIEKLSIEGADEAFANTMQKIVLDYEAKLRKSESDNTSADKCNMIYAVKSSLYLNASLFENALKKMVLRHSMLRTTFFKVSSKYKMKRHDNCTGYFEFIKVEEDVDTIELKKYVQYFDVSKLPLFKITLFEDTNLNQIMLFDFNHAIFDFMSLRIFINDVFAYYNNIELPKIKRDVYHYYNSVCLKKSEESIKFWKKKLYRRDHPVCLSPDKGDKKLILHNDDVVLKKKFIIEKRTLDLIRNKCNDIGITEYIYFSSSIILLLSAFENKRDIIIGTNVIGCDREHMSELSVIGLFTKLVPMRCKLDNKLTIKDILVAQSEEFLDVLKHSDLEIDDIFTSMDINDMVRGDLFKVIFNFTSDYNVRIPYDNRYIQTIELGKNPEGTPIYFSCVTSAETVIFELSYIQRLFSEDLILKIINTLINIFQLMSQNLHISLEEFINKVVGIENEKNCILDSKG</sequence>
<dbReference type="GO" id="GO:0044550">
    <property type="term" value="P:secondary metabolite biosynthetic process"/>
    <property type="evidence" value="ECO:0007669"/>
    <property type="project" value="TreeGrafter"/>
</dbReference>
<dbReference type="PROSITE" id="PS00455">
    <property type="entry name" value="AMP_BINDING"/>
    <property type="match status" value="1"/>
</dbReference>
<accession>A0A4U7JLL3</accession>
<dbReference type="CDD" id="cd05930">
    <property type="entry name" value="A_NRPS"/>
    <property type="match status" value="1"/>
</dbReference>
<dbReference type="GO" id="GO:0005737">
    <property type="term" value="C:cytoplasm"/>
    <property type="evidence" value="ECO:0007669"/>
    <property type="project" value="TreeGrafter"/>
</dbReference>
<dbReference type="InterPro" id="IPR045851">
    <property type="entry name" value="AMP-bd_C_sf"/>
</dbReference>
<dbReference type="PANTHER" id="PTHR45527">
    <property type="entry name" value="NONRIBOSOMAL PEPTIDE SYNTHETASE"/>
    <property type="match status" value="1"/>
</dbReference>
<dbReference type="AlphaFoldDB" id="A0A4U7JLL3"/>
<dbReference type="SUPFAM" id="SSF47336">
    <property type="entry name" value="ACP-like"/>
    <property type="match status" value="1"/>
</dbReference>
<evidence type="ECO:0000313" key="2">
    <source>
        <dbReference type="EMBL" id="QNU66069.1"/>
    </source>
</evidence>